<dbReference type="SUPFAM" id="SSF48371">
    <property type="entry name" value="ARM repeat"/>
    <property type="match status" value="1"/>
</dbReference>
<evidence type="ECO:0000256" key="1">
    <source>
        <dbReference type="ARBA" id="ARBA00004123"/>
    </source>
</evidence>
<evidence type="ECO:0000259" key="4">
    <source>
        <dbReference type="Pfam" id="PF12333"/>
    </source>
</evidence>
<gene>
    <name evidence="5" type="ORF">LSH36_127g19007</name>
</gene>
<dbReference type="InterPro" id="IPR024679">
    <property type="entry name" value="Ipi1_N"/>
</dbReference>
<evidence type="ECO:0000313" key="6">
    <source>
        <dbReference type="Proteomes" id="UP001208570"/>
    </source>
</evidence>
<comment type="caution">
    <text evidence="5">The sequence shown here is derived from an EMBL/GenBank/DDBJ whole genome shotgun (WGS) entry which is preliminary data.</text>
</comment>
<keyword evidence="6" id="KW-1185">Reference proteome</keyword>
<name>A0AAD9N8A0_9ANNE</name>
<feature type="domain" description="Pre-rRNA-processing protein Ipi1 N-terminal" evidence="4">
    <location>
        <begin position="140"/>
        <end position="239"/>
    </location>
</feature>
<dbReference type="InterPro" id="IPR016024">
    <property type="entry name" value="ARM-type_fold"/>
</dbReference>
<sequence>MPKSRKKKVKHQDFAKVKLKVGKKLPRAANETDASFRSRSIQIKDQFRSSSEGDQSLLINKKKINIKDILSQCQHYNPGNKYDALKRLHEAVSTSPNILDDNLAMILERCSELFLDKDPIIRSTVRKTLCVIFARISSNHITPFFPIISAYLCCAMTHLNEEIQLDSLKILDIALQYYPDLVITSSSQLLPNLLEQISRLQTTGGKKEVNSRVLAANPSGITGSTRWRIDVLKRLKRVLETVLSVKQDGPMSVIKTSGVDEIKWQCIKSHMKLCQYPAWYSHSYIVQSPGVTASSGVDVLASGQSLKAYLQSLIPLLLQCWVEVGPAQLISSLPGHSGGAVVRVLHCKPPVMTHFFDANSRKERWFEKIVIFMTTQLQHQKLSTEELELGVSVYGQLLRILSDEKTRTNLLTAALHIYRSKHAKSAELEIMFTFFANNFFSDGNKEMRSLEVFRSWQHSFPTLLTSISGKNDTIITLILTTIKSGLIHREETFNADILDNCKLLGGTKGDVIIDDHQLSHISQLGLRINHSKDDTDMWLKQHTRLQCILGELQSLTLPESVVGQIWINLVTQTLLGAQSISLLQAAAILLTTSMLVVSMDVSSDFVILMTQLILSSVALIADSLRGRIVRADVCNTLISSDLDTAALQGSLWCIRTSRGLWCCILDKISDRNRRRNSLIRDQVLLHKEKLVNLMDCLLIKYPQMESNELFGSITYYLSVEVK</sequence>
<evidence type="ECO:0000256" key="2">
    <source>
        <dbReference type="ARBA" id="ARBA00006427"/>
    </source>
</evidence>
<comment type="similarity">
    <text evidence="2">Belongs to the IPI1/TEX10 family.</text>
</comment>
<protein>
    <recommendedName>
        <fullName evidence="4">Pre-rRNA-processing protein Ipi1 N-terminal domain-containing protein</fullName>
    </recommendedName>
</protein>
<dbReference type="Gene3D" id="1.25.10.10">
    <property type="entry name" value="Leucine-rich Repeat Variant"/>
    <property type="match status" value="1"/>
</dbReference>
<evidence type="ECO:0000313" key="5">
    <source>
        <dbReference type="EMBL" id="KAK2160807.1"/>
    </source>
</evidence>
<dbReference type="GO" id="GO:0071339">
    <property type="term" value="C:MLL1 complex"/>
    <property type="evidence" value="ECO:0007669"/>
    <property type="project" value="TreeGrafter"/>
</dbReference>
<proteinExistence type="inferred from homology"/>
<dbReference type="Pfam" id="PF12333">
    <property type="entry name" value="Ipi1_N"/>
    <property type="match status" value="1"/>
</dbReference>
<dbReference type="EMBL" id="JAODUP010000127">
    <property type="protein sequence ID" value="KAK2160807.1"/>
    <property type="molecule type" value="Genomic_DNA"/>
</dbReference>
<organism evidence="5 6">
    <name type="scientific">Paralvinella palmiformis</name>
    <dbReference type="NCBI Taxonomy" id="53620"/>
    <lineage>
        <taxon>Eukaryota</taxon>
        <taxon>Metazoa</taxon>
        <taxon>Spiralia</taxon>
        <taxon>Lophotrochozoa</taxon>
        <taxon>Annelida</taxon>
        <taxon>Polychaeta</taxon>
        <taxon>Sedentaria</taxon>
        <taxon>Canalipalpata</taxon>
        <taxon>Terebellida</taxon>
        <taxon>Terebelliformia</taxon>
        <taxon>Alvinellidae</taxon>
        <taxon>Paralvinella</taxon>
    </lineage>
</organism>
<dbReference type="PANTHER" id="PTHR16056">
    <property type="entry name" value="REGULATOR OF MICROTUBULE DYNAMICS PROTEIN"/>
    <property type="match status" value="1"/>
</dbReference>
<dbReference type="PANTHER" id="PTHR16056:SF2">
    <property type="entry name" value="TESTIS-EXPRESSED PROTEIN 10"/>
    <property type="match status" value="1"/>
</dbReference>
<dbReference type="InterPro" id="IPR011989">
    <property type="entry name" value="ARM-like"/>
</dbReference>
<evidence type="ECO:0000256" key="3">
    <source>
        <dbReference type="ARBA" id="ARBA00023242"/>
    </source>
</evidence>
<reference evidence="5" key="1">
    <citation type="journal article" date="2023" name="Mol. Biol. Evol.">
        <title>Third-Generation Sequencing Reveals the Adaptive Role of the Epigenome in Three Deep-Sea Polychaetes.</title>
        <authorList>
            <person name="Perez M."/>
            <person name="Aroh O."/>
            <person name="Sun Y."/>
            <person name="Lan Y."/>
            <person name="Juniper S.K."/>
            <person name="Young C.R."/>
            <person name="Angers B."/>
            <person name="Qian P.Y."/>
        </authorList>
    </citation>
    <scope>NUCLEOTIDE SEQUENCE</scope>
    <source>
        <strain evidence="5">P08H-3</strain>
    </source>
</reference>
<accession>A0AAD9N8A0</accession>
<dbReference type="Proteomes" id="UP001208570">
    <property type="component" value="Unassembled WGS sequence"/>
</dbReference>
<keyword evidence="3" id="KW-0539">Nucleus</keyword>
<dbReference type="AlphaFoldDB" id="A0AAD9N8A0"/>
<comment type="subcellular location">
    <subcellularLocation>
        <location evidence="1">Nucleus</location>
    </subcellularLocation>
</comment>